<reference evidence="1" key="1">
    <citation type="journal article" date="2018" name="Nat. Genet.">
        <title>Extensive intraspecific gene order and gene structural variations between Mo17 and other maize genomes.</title>
        <authorList>
            <person name="Sun S."/>
            <person name="Zhou Y."/>
            <person name="Chen J."/>
            <person name="Shi J."/>
            <person name="Zhao H."/>
            <person name="Zhao H."/>
            <person name="Song W."/>
            <person name="Zhang M."/>
            <person name="Cui Y."/>
            <person name="Dong X."/>
            <person name="Liu H."/>
            <person name="Ma X."/>
            <person name="Jiao Y."/>
            <person name="Wang B."/>
            <person name="Wei X."/>
            <person name="Stein J.C."/>
            <person name="Glaubitz J.C."/>
            <person name="Lu F."/>
            <person name="Yu G."/>
            <person name="Liang C."/>
            <person name="Fengler K."/>
            <person name="Li B."/>
            <person name="Rafalski A."/>
            <person name="Schnable P.S."/>
            <person name="Ware D.H."/>
            <person name="Buckler E.S."/>
            <person name="Lai J."/>
        </authorList>
    </citation>
    <scope>NUCLEOTIDE SEQUENCE [LARGE SCALE GENOMIC DNA]</scope>
    <source>
        <tissue evidence="1">Seedling</tissue>
    </source>
</reference>
<organism evidence="1">
    <name type="scientific">Zea mays</name>
    <name type="common">Maize</name>
    <dbReference type="NCBI Taxonomy" id="4577"/>
    <lineage>
        <taxon>Eukaryota</taxon>
        <taxon>Viridiplantae</taxon>
        <taxon>Streptophyta</taxon>
        <taxon>Embryophyta</taxon>
        <taxon>Tracheophyta</taxon>
        <taxon>Spermatophyta</taxon>
        <taxon>Magnoliopsida</taxon>
        <taxon>Liliopsida</taxon>
        <taxon>Poales</taxon>
        <taxon>Poaceae</taxon>
        <taxon>PACMAD clade</taxon>
        <taxon>Panicoideae</taxon>
        <taxon>Andropogonodae</taxon>
        <taxon>Andropogoneae</taxon>
        <taxon>Tripsacinae</taxon>
        <taxon>Zea</taxon>
    </lineage>
</organism>
<comment type="caution">
    <text evidence="1">The sequence shown here is derived from an EMBL/GenBank/DDBJ whole genome shotgun (WGS) entry which is preliminary data.</text>
</comment>
<proteinExistence type="predicted"/>
<name>A0A3L6F407_MAIZE</name>
<dbReference type="AlphaFoldDB" id="A0A3L6F407"/>
<protein>
    <submittedName>
        <fullName evidence="1">Uncharacterized protein</fullName>
    </submittedName>
</protein>
<gene>
    <name evidence="1" type="ORF">Zm00014a_027120</name>
</gene>
<sequence>MNKITKERWARCYTKLGVISVKTISVRHVQCRPDSIVVTMVQCFSLDFGALLCLLAEVLDHILYTKLTYVCEKLMPKLMLESW</sequence>
<dbReference type="EMBL" id="NCVQ01000005">
    <property type="protein sequence ID" value="PWZ27779.1"/>
    <property type="molecule type" value="Genomic_DNA"/>
</dbReference>
<accession>A0A3L6F407</accession>
<dbReference type="Proteomes" id="UP000251960">
    <property type="component" value="Chromosome 4"/>
</dbReference>
<evidence type="ECO:0000313" key="1">
    <source>
        <dbReference type="EMBL" id="PWZ27779.1"/>
    </source>
</evidence>